<sequence>MIRWVRVAGRCQVSTLAGARPCDSMADLADVLRAHRHRALSRKDLDWVFARFTDFIRRSRRHSDGIDSSVLAHAALQHSSHMSPSACLAVLRAALGQPTAWDDAVKAVSSRLLSQSATAPAQVLLDAIPLLPDELARLALADALVRRKDDDVDRSLLAYRLAELIDVSDIVANVAADPSSTGLDLAYVAGALLKRPADLALMDRVLGRVLPQARAVPFDLLVECLQASVSHPQHEHRARQLLATVTDRWPKQVPTGLMLTVVRVALRMGRTFPYQLALRASTQICLGDLDGISLSDAGLLCDMLSKSAIVGEEVVRNALVAIRDASISAVNRSPCTAVDIVVFVQKFANVEVTDPVTIPPALFQGIILADNVDVDAVQLMEASRVAPGSIRQSLVRLACTRSSLSPPDSIGALWRRLPDDASQDAVSALACDTIRRLQHVPRSDIPFILNRFSRETLQRIASDADVLCSLRLPSLLPVVDRLVTNNVRVPGAVVDHVMQTHDGSAISNAVLERMSLQDLVSCDMLDKAVQYSFEGPSRARLLPVAWRLRATRPSLERDALSTLPVVAALADRPQGFADVCKLLLSLAEVGAEFSPGDRSVITSCLAFVMQSRQVEYAAFDELVDLCWAALAFDNGNTAHRRAPFARVLSIPLSDEERLCPLRSCRLHDIRVLTGSTKPLVSPEYSAREERWQVEHSLERNQLRETLDDEGMEFMVTAVKHGTVCPDTHVILDVCCSTKRRALVLEPDSERFVLSDRVTGDLLARRRMLEQAGWRAKFVTANDVSVELERTGHLPSLSSWMKATAVS</sequence>
<proteinExistence type="predicted"/>
<evidence type="ECO:0000313" key="2">
    <source>
        <dbReference type="EMBL" id="SPR00305.1"/>
    </source>
</evidence>
<reference evidence="2 4" key="2">
    <citation type="submission" date="2018-03" db="EMBL/GenBank/DDBJ databases">
        <authorList>
            <person name="Fogelqvist J."/>
        </authorList>
    </citation>
    <scope>NUCLEOTIDE SEQUENCE [LARGE SCALE GENOMIC DNA]</scope>
</reference>
<dbReference type="Proteomes" id="UP000290189">
    <property type="component" value="Unassembled WGS sequence"/>
</dbReference>
<reference evidence="1 3" key="1">
    <citation type="submission" date="2015-02" db="EMBL/GenBank/DDBJ databases">
        <authorList>
            <person name="Chooi Y.-H."/>
        </authorList>
    </citation>
    <scope>NUCLEOTIDE SEQUENCE [LARGE SCALE GENOMIC DNA]</scope>
    <source>
        <strain evidence="1">E3</strain>
    </source>
</reference>
<dbReference type="AlphaFoldDB" id="A0A0G4IJT2"/>
<name>A0A0G4IJT2_PLABS</name>
<organism evidence="1 3">
    <name type="scientific">Plasmodiophora brassicae</name>
    <name type="common">Clubroot disease agent</name>
    <dbReference type="NCBI Taxonomy" id="37360"/>
    <lineage>
        <taxon>Eukaryota</taxon>
        <taxon>Sar</taxon>
        <taxon>Rhizaria</taxon>
        <taxon>Endomyxa</taxon>
        <taxon>Phytomyxea</taxon>
        <taxon>Plasmodiophorida</taxon>
        <taxon>Plasmodiophoridae</taxon>
        <taxon>Plasmodiophora</taxon>
    </lineage>
</organism>
<keyword evidence="3" id="KW-1185">Reference proteome</keyword>
<dbReference type="EMBL" id="OVEO01000014">
    <property type="protein sequence ID" value="SPR00305.1"/>
    <property type="molecule type" value="Genomic_DNA"/>
</dbReference>
<protein>
    <recommendedName>
        <fullName evidence="5">RAP domain-containing protein</fullName>
    </recommendedName>
</protein>
<evidence type="ECO:0000313" key="4">
    <source>
        <dbReference type="Proteomes" id="UP000290189"/>
    </source>
</evidence>
<evidence type="ECO:0008006" key="5">
    <source>
        <dbReference type="Google" id="ProtNLM"/>
    </source>
</evidence>
<evidence type="ECO:0000313" key="1">
    <source>
        <dbReference type="EMBL" id="CEO95429.1"/>
    </source>
</evidence>
<geneLocation type="mitochondrion" evidence="2"/>
<evidence type="ECO:0000313" key="3">
    <source>
        <dbReference type="Proteomes" id="UP000039324"/>
    </source>
</evidence>
<dbReference type="Proteomes" id="UP000039324">
    <property type="component" value="Unassembled WGS sequence"/>
</dbReference>
<dbReference type="EMBL" id="CDSF01000024">
    <property type="protein sequence ID" value="CEO95429.1"/>
    <property type="molecule type" value="Genomic_DNA"/>
</dbReference>
<keyword evidence="2" id="KW-0496">Mitochondrion</keyword>
<gene>
    <name evidence="1" type="ORF">PBRA_004155</name>
    <name evidence="2" type="ORF">PLBR_LOCUS7520</name>
</gene>
<accession>A0A0G4IJT2</accession>